<evidence type="ECO:0000313" key="3">
    <source>
        <dbReference type="Proteomes" id="UP001558613"/>
    </source>
</evidence>
<sequence>MKDNKQDRELSENGFLGLHSLLKKKLCYLRSHISSVRKLYSSVLNCEEFEKIKEDDHLNMDEDQDGLEYDDEEEEEEEEEDEAAVSFKI</sequence>
<evidence type="ECO:0000313" key="2">
    <source>
        <dbReference type="EMBL" id="KAL1272955.1"/>
    </source>
</evidence>
<feature type="region of interest" description="Disordered" evidence="1">
    <location>
        <begin position="54"/>
        <end position="89"/>
    </location>
</feature>
<reference evidence="2 3" key="1">
    <citation type="submission" date="2023-09" db="EMBL/GenBank/DDBJ databases">
        <authorList>
            <person name="Wang M."/>
        </authorList>
    </citation>
    <scope>NUCLEOTIDE SEQUENCE [LARGE SCALE GENOMIC DNA]</scope>
    <source>
        <strain evidence="2">GT-2023</strain>
        <tissue evidence="2">Liver</tissue>
    </source>
</reference>
<gene>
    <name evidence="2" type="ORF">QQF64_028817</name>
</gene>
<comment type="caution">
    <text evidence="2">The sequence shown here is derived from an EMBL/GenBank/DDBJ whole genome shotgun (WGS) entry which is preliminary data.</text>
</comment>
<keyword evidence="3" id="KW-1185">Reference proteome</keyword>
<organism evidence="2 3">
    <name type="scientific">Cirrhinus molitorella</name>
    <name type="common">mud carp</name>
    <dbReference type="NCBI Taxonomy" id="172907"/>
    <lineage>
        <taxon>Eukaryota</taxon>
        <taxon>Metazoa</taxon>
        <taxon>Chordata</taxon>
        <taxon>Craniata</taxon>
        <taxon>Vertebrata</taxon>
        <taxon>Euteleostomi</taxon>
        <taxon>Actinopterygii</taxon>
        <taxon>Neopterygii</taxon>
        <taxon>Teleostei</taxon>
        <taxon>Ostariophysi</taxon>
        <taxon>Cypriniformes</taxon>
        <taxon>Cyprinidae</taxon>
        <taxon>Labeoninae</taxon>
        <taxon>Labeonini</taxon>
        <taxon>Cirrhinus</taxon>
    </lineage>
</organism>
<accession>A0ABR3N7Q8</accession>
<dbReference type="Proteomes" id="UP001558613">
    <property type="component" value="Unassembled WGS sequence"/>
</dbReference>
<proteinExistence type="predicted"/>
<feature type="compositionally biased region" description="Acidic residues" evidence="1">
    <location>
        <begin position="61"/>
        <end position="83"/>
    </location>
</feature>
<name>A0ABR3N7Q8_9TELE</name>
<dbReference type="EMBL" id="JAYMGO010000006">
    <property type="protein sequence ID" value="KAL1272955.1"/>
    <property type="molecule type" value="Genomic_DNA"/>
</dbReference>
<protein>
    <submittedName>
        <fullName evidence="2">Uncharacterized protein</fullName>
    </submittedName>
</protein>
<evidence type="ECO:0000256" key="1">
    <source>
        <dbReference type="SAM" id="MobiDB-lite"/>
    </source>
</evidence>